<accession>A0A0V1LM15</accession>
<dbReference type="EMBL" id="JYDW01000032">
    <property type="protein sequence ID" value="KRZ60110.1"/>
    <property type="molecule type" value="Genomic_DNA"/>
</dbReference>
<sequence length="116" mass="13441">MYATANFDTKNCVLFGMYSELVRYGKLSTVGGKSFPTRHLLIEFSMRRLLIRMTEHLYPAILIRLTRSTAAAAYDGKVTFKLDKLVFYIDRSNKSADDWLALFSNQPIRQLHSEQR</sequence>
<dbReference type="Proteomes" id="UP000054721">
    <property type="component" value="Unassembled WGS sequence"/>
</dbReference>
<dbReference type="AlphaFoldDB" id="A0A0V1LM15"/>
<proteinExistence type="predicted"/>
<gene>
    <name evidence="1" type="ORF">T02_15459</name>
</gene>
<organism evidence="1 2">
    <name type="scientific">Trichinella nativa</name>
    <dbReference type="NCBI Taxonomy" id="6335"/>
    <lineage>
        <taxon>Eukaryota</taxon>
        <taxon>Metazoa</taxon>
        <taxon>Ecdysozoa</taxon>
        <taxon>Nematoda</taxon>
        <taxon>Enoplea</taxon>
        <taxon>Dorylaimia</taxon>
        <taxon>Trichinellida</taxon>
        <taxon>Trichinellidae</taxon>
        <taxon>Trichinella</taxon>
    </lineage>
</organism>
<name>A0A0V1LM15_9BILA</name>
<evidence type="ECO:0000313" key="1">
    <source>
        <dbReference type="EMBL" id="KRZ60110.1"/>
    </source>
</evidence>
<keyword evidence="2" id="KW-1185">Reference proteome</keyword>
<evidence type="ECO:0000313" key="2">
    <source>
        <dbReference type="Proteomes" id="UP000054721"/>
    </source>
</evidence>
<dbReference type="OrthoDB" id="10334659at2759"/>
<comment type="caution">
    <text evidence="1">The sequence shown here is derived from an EMBL/GenBank/DDBJ whole genome shotgun (WGS) entry which is preliminary data.</text>
</comment>
<protein>
    <submittedName>
        <fullName evidence="1">Uncharacterized protein</fullName>
    </submittedName>
</protein>
<reference evidence="1 2" key="1">
    <citation type="submission" date="2015-05" db="EMBL/GenBank/DDBJ databases">
        <title>Evolution of Trichinella species and genotypes.</title>
        <authorList>
            <person name="Korhonen P.K."/>
            <person name="Edoardo P."/>
            <person name="Giuseppe L.R."/>
            <person name="Gasser R.B."/>
        </authorList>
    </citation>
    <scope>NUCLEOTIDE SEQUENCE [LARGE SCALE GENOMIC DNA]</scope>
    <source>
        <strain evidence="1">ISS10</strain>
    </source>
</reference>